<comment type="caution">
    <text evidence="5">The sequence shown here is derived from an EMBL/GenBank/DDBJ whole genome shotgun (WGS) entry which is preliminary data.</text>
</comment>
<evidence type="ECO:0000313" key="5">
    <source>
        <dbReference type="EMBL" id="MBL6445861.1"/>
    </source>
</evidence>
<dbReference type="RefSeq" id="WP_202855410.1">
    <property type="nucleotide sequence ID" value="NZ_JAEUGD010000019.1"/>
</dbReference>
<dbReference type="AlphaFoldDB" id="A0A937KAR1"/>
<dbReference type="Gene3D" id="3.60.40.10">
    <property type="entry name" value="PPM-type phosphatase domain"/>
    <property type="match status" value="1"/>
</dbReference>
<sequence length="655" mass="74943">MIIIFSAIFLLFIQTPVSVTTIDSLEKSMESASGKQKVFLLNELYKQYVNNDAAKALSYTQKALALAEEIEDASGISSSYNNIGVVYKNRGELDKALENYILALRIQEENKFIDALAYTYSNIGTVYSLKREYDKALQYFYKANDQFESIGHKLRIVGSLNNIGNVFEAQGYYDEALEYYLRSLAIYGEIEDNSKAFVPFNNIGNIYFRKGKYEEARAYYESSLDLERLNNDLNGQANALHNIGMVEKVLGKYDGALEIFNETLSIAQETNNKRLLVIIYQSIAETYFSKGDMFLAYSFLRLHNHAKDSLYDEESSQRIAELESAYELEKKESQIQSLKMESQLQQLRIKNDKIIITSGIVILAIGVGLTLVILNKYKQIRRNKKLLEKQNNKLEHQKHIIEEKNQNITESIDYAKSVQRSLMQFQVSAEKLDRSFILYKPKDIVSGDFFWYADMGDVDIIAAVDCTGHGVAGAFMTVIGMSSLEQIINRDKTYEPGQILIQLNQLVRNALRQREKSDADHGMDVALCKIDHKRKEVVYAGANRPLYYFQDGEFKEIKGTKRTIGEKTGPDEQLFVDHTIQLSGYESFYLTSDGYADQFGGEKGKKFMVGRFKQLLRDIQRLNIADQRQELNQTIKEWKNGNEQTDDILVVGFKV</sequence>
<dbReference type="SMART" id="SM00028">
    <property type="entry name" value="TPR"/>
    <property type="match status" value="5"/>
</dbReference>
<dbReference type="InterPro" id="IPR019734">
    <property type="entry name" value="TPR_rpt"/>
</dbReference>
<feature type="repeat" description="TPR" evidence="1">
    <location>
        <begin position="237"/>
        <end position="270"/>
    </location>
</feature>
<evidence type="ECO:0000256" key="3">
    <source>
        <dbReference type="SAM" id="Phobius"/>
    </source>
</evidence>
<feature type="repeat" description="TPR" evidence="1">
    <location>
        <begin position="77"/>
        <end position="110"/>
    </location>
</feature>
<proteinExistence type="predicted"/>
<keyword evidence="2" id="KW-0175">Coiled coil</keyword>
<dbReference type="SUPFAM" id="SSF48452">
    <property type="entry name" value="TPR-like"/>
    <property type="match status" value="1"/>
</dbReference>
<feature type="transmembrane region" description="Helical" evidence="3">
    <location>
        <begin position="354"/>
        <end position="374"/>
    </location>
</feature>
<dbReference type="InterPro" id="IPR036457">
    <property type="entry name" value="PPM-type-like_dom_sf"/>
</dbReference>
<feature type="domain" description="PPM-type phosphatase" evidence="4">
    <location>
        <begin position="461"/>
        <end position="654"/>
    </location>
</feature>
<reference evidence="5" key="1">
    <citation type="submission" date="2021-01" db="EMBL/GenBank/DDBJ databases">
        <title>Fulvivirga kasyanovii gen. nov., sp nov., a novel member of the phylum Bacteroidetes isolated from seawater in a mussel farm.</title>
        <authorList>
            <person name="Zhao L.-H."/>
            <person name="Wang Z.-J."/>
        </authorList>
    </citation>
    <scope>NUCLEOTIDE SEQUENCE</scope>
    <source>
        <strain evidence="5">29W222</strain>
    </source>
</reference>
<dbReference type="SUPFAM" id="SSF81901">
    <property type="entry name" value="HCP-like"/>
    <property type="match status" value="1"/>
</dbReference>
<dbReference type="EMBL" id="JAEUGD010000019">
    <property type="protein sequence ID" value="MBL6445861.1"/>
    <property type="molecule type" value="Genomic_DNA"/>
</dbReference>
<name>A0A937KAR1_9BACT</name>
<accession>A0A937KAR1</accession>
<keyword evidence="3" id="KW-0812">Transmembrane</keyword>
<dbReference type="Pfam" id="PF07228">
    <property type="entry name" value="SpoIIE"/>
    <property type="match status" value="1"/>
</dbReference>
<dbReference type="Pfam" id="PF13424">
    <property type="entry name" value="TPR_12"/>
    <property type="match status" value="2"/>
</dbReference>
<evidence type="ECO:0000256" key="2">
    <source>
        <dbReference type="SAM" id="Coils"/>
    </source>
</evidence>
<dbReference type="Proteomes" id="UP000614216">
    <property type="component" value="Unassembled WGS sequence"/>
</dbReference>
<dbReference type="InterPro" id="IPR011990">
    <property type="entry name" value="TPR-like_helical_dom_sf"/>
</dbReference>
<dbReference type="InterPro" id="IPR001932">
    <property type="entry name" value="PPM-type_phosphatase-like_dom"/>
</dbReference>
<dbReference type="PROSITE" id="PS50005">
    <property type="entry name" value="TPR"/>
    <property type="match status" value="5"/>
</dbReference>
<keyword evidence="3" id="KW-0472">Membrane</keyword>
<dbReference type="Pfam" id="PF13374">
    <property type="entry name" value="TPR_10"/>
    <property type="match status" value="1"/>
</dbReference>
<dbReference type="PANTHER" id="PTHR10098">
    <property type="entry name" value="RAPSYN-RELATED"/>
    <property type="match status" value="1"/>
</dbReference>
<evidence type="ECO:0000256" key="1">
    <source>
        <dbReference type="PROSITE-ProRule" id="PRU00339"/>
    </source>
</evidence>
<feature type="coiled-coil region" evidence="2">
    <location>
        <begin position="377"/>
        <end position="411"/>
    </location>
</feature>
<dbReference type="Gene3D" id="1.25.40.10">
    <property type="entry name" value="Tetratricopeptide repeat domain"/>
    <property type="match status" value="3"/>
</dbReference>
<protein>
    <submittedName>
        <fullName evidence="5">Tetratricopeptide repeat protein</fullName>
    </submittedName>
</protein>
<feature type="repeat" description="TPR" evidence="1">
    <location>
        <begin position="157"/>
        <end position="190"/>
    </location>
</feature>
<organism evidence="5 6">
    <name type="scientific">Fulvivirga marina</name>
    <dbReference type="NCBI Taxonomy" id="2494733"/>
    <lineage>
        <taxon>Bacteria</taxon>
        <taxon>Pseudomonadati</taxon>
        <taxon>Bacteroidota</taxon>
        <taxon>Cytophagia</taxon>
        <taxon>Cytophagales</taxon>
        <taxon>Fulvivirgaceae</taxon>
        <taxon>Fulvivirga</taxon>
    </lineage>
</organism>
<gene>
    <name evidence="5" type="ORF">JMN32_06055</name>
</gene>
<evidence type="ECO:0000259" key="4">
    <source>
        <dbReference type="Pfam" id="PF07228"/>
    </source>
</evidence>
<keyword evidence="1" id="KW-0802">TPR repeat</keyword>
<feature type="repeat" description="TPR" evidence="1">
    <location>
        <begin position="117"/>
        <end position="150"/>
    </location>
</feature>
<keyword evidence="6" id="KW-1185">Reference proteome</keyword>
<evidence type="ECO:0000313" key="6">
    <source>
        <dbReference type="Proteomes" id="UP000614216"/>
    </source>
</evidence>
<keyword evidence="3" id="KW-1133">Transmembrane helix</keyword>
<feature type="repeat" description="TPR" evidence="1">
    <location>
        <begin position="197"/>
        <end position="230"/>
    </location>
</feature>